<accession>A0AAE3KB78</accession>
<keyword evidence="4 10" id="KW-1003">Cell membrane</keyword>
<dbReference type="GO" id="GO:0031992">
    <property type="term" value="F:energy transducer activity"/>
    <property type="evidence" value="ECO:0007669"/>
    <property type="project" value="InterPro"/>
</dbReference>
<gene>
    <name evidence="12" type="ORF">J2T57_001433</name>
</gene>
<reference evidence="12" key="1">
    <citation type="submission" date="2022-03" db="EMBL/GenBank/DDBJ databases">
        <title>Genomic Encyclopedia of Type Strains, Phase III (KMG-III): the genomes of soil and plant-associated and newly described type strains.</title>
        <authorList>
            <person name="Whitman W."/>
        </authorList>
    </citation>
    <scope>NUCLEOTIDE SEQUENCE</scope>
    <source>
        <strain evidence="12">ANL 6-2</strain>
    </source>
</reference>
<protein>
    <recommendedName>
        <fullName evidence="10">Protein TonB</fullName>
    </recommendedName>
</protein>
<evidence type="ECO:0000256" key="6">
    <source>
        <dbReference type="ARBA" id="ARBA00022692"/>
    </source>
</evidence>
<dbReference type="Pfam" id="PF03544">
    <property type="entry name" value="TonB_C"/>
    <property type="match status" value="1"/>
</dbReference>
<evidence type="ECO:0000256" key="1">
    <source>
        <dbReference type="ARBA" id="ARBA00004383"/>
    </source>
</evidence>
<keyword evidence="6" id="KW-0812">Transmembrane</keyword>
<evidence type="ECO:0000313" key="13">
    <source>
        <dbReference type="Proteomes" id="UP001205843"/>
    </source>
</evidence>
<comment type="similarity">
    <text evidence="2 10">Belongs to the TonB family.</text>
</comment>
<dbReference type="GO" id="GO:0015891">
    <property type="term" value="P:siderophore transport"/>
    <property type="evidence" value="ECO:0007669"/>
    <property type="project" value="InterPro"/>
</dbReference>
<dbReference type="Gene3D" id="3.30.1150.10">
    <property type="match status" value="1"/>
</dbReference>
<dbReference type="GO" id="GO:0015031">
    <property type="term" value="P:protein transport"/>
    <property type="evidence" value="ECO:0007669"/>
    <property type="project" value="UniProtKB-UniRule"/>
</dbReference>
<keyword evidence="3 10" id="KW-0813">Transport</keyword>
<dbReference type="EMBL" id="JALJXV010000003">
    <property type="protein sequence ID" value="MCP1674331.1"/>
    <property type="molecule type" value="Genomic_DNA"/>
</dbReference>
<organism evidence="12 13">
    <name type="scientific">Natronocella acetinitrilica</name>
    <dbReference type="NCBI Taxonomy" id="414046"/>
    <lineage>
        <taxon>Bacteria</taxon>
        <taxon>Pseudomonadati</taxon>
        <taxon>Pseudomonadota</taxon>
        <taxon>Gammaproteobacteria</taxon>
        <taxon>Chromatiales</taxon>
        <taxon>Ectothiorhodospiraceae</taxon>
        <taxon>Natronocella</taxon>
    </lineage>
</organism>
<dbReference type="PANTHER" id="PTHR33446:SF2">
    <property type="entry name" value="PROTEIN TONB"/>
    <property type="match status" value="1"/>
</dbReference>
<keyword evidence="10" id="KW-0735">Signal-anchor</keyword>
<keyword evidence="7 10" id="KW-0653">Protein transport</keyword>
<dbReference type="InterPro" id="IPR003538">
    <property type="entry name" value="TonB"/>
</dbReference>
<dbReference type="InterPro" id="IPR051045">
    <property type="entry name" value="TonB-dependent_transducer"/>
</dbReference>
<comment type="caution">
    <text evidence="12">The sequence shown here is derived from an EMBL/GenBank/DDBJ whole genome shotgun (WGS) entry which is preliminary data.</text>
</comment>
<dbReference type="NCBIfam" id="TIGR01352">
    <property type="entry name" value="tonB_Cterm"/>
    <property type="match status" value="1"/>
</dbReference>
<comment type="function">
    <text evidence="10">Interacts with outer membrane receptor proteins that carry out high-affinity binding and energy dependent uptake into the periplasmic space of specific substrates. It could act to transduce energy from the cytoplasmic membrane to specific energy-requiring processes in the outer membrane, resulting in the release into the periplasm of ligands bound by these outer membrane proteins.</text>
</comment>
<dbReference type="PANTHER" id="PTHR33446">
    <property type="entry name" value="PROTEIN TONB-RELATED"/>
    <property type="match status" value="1"/>
</dbReference>
<dbReference type="InterPro" id="IPR037682">
    <property type="entry name" value="TonB_C"/>
</dbReference>
<dbReference type="InterPro" id="IPR006260">
    <property type="entry name" value="TonB/TolA_C"/>
</dbReference>
<evidence type="ECO:0000256" key="2">
    <source>
        <dbReference type="ARBA" id="ARBA00006555"/>
    </source>
</evidence>
<evidence type="ECO:0000256" key="8">
    <source>
        <dbReference type="ARBA" id="ARBA00022989"/>
    </source>
</evidence>
<dbReference type="RefSeq" id="WP_253476267.1">
    <property type="nucleotide sequence ID" value="NZ_JALJXV010000003.1"/>
</dbReference>
<dbReference type="PROSITE" id="PS52015">
    <property type="entry name" value="TONB_CTD"/>
    <property type="match status" value="1"/>
</dbReference>
<dbReference type="GO" id="GO:0030288">
    <property type="term" value="C:outer membrane-bounded periplasmic space"/>
    <property type="evidence" value="ECO:0007669"/>
    <property type="project" value="InterPro"/>
</dbReference>
<proteinExistence type="inferred from homology"/>
<feature type="domain" description="TonB C-terminal" evidence="11">
    <location>
        <begin position="202"/>
        <end position="290"/>
    </location>
</feature>
<dbReference type="AlphaFoldDB" id="A0AAE3KB78"/>
<evidence type="ECO:0000256" key="5">
    <source>
        <dbReference type="ARBA" id="ARBA00022519"/>
    </source>
</evidence>
<evidence type="ECO:0000256" key="10">
    <source>
        <dbReference type="RuleBase" id="RU362123"/>
    </source>
</evidence>
<evidence type="ECO:0000256" key="4">
    <source>
        <dbReference type="ARBA" id="ARBA00022475"/>
    </source>
</evidence>
<keyword evidence="13" id="KW-1185">Reference proteome</keyword>
<keyword evidence="8" id="KW-1133">Transmembrane helix</keyword>
<comment type="subcellular location">
    <subcellularLocation>
        <location evidence="1 10">Cell inner membrane</location>
        <topology evidence="1 10">Single-pass membrane protein</topology>
        <orientation evidence="1 10">Periplasmic side</orientation>
    </subcellularLocation>
</comment>
<dbReference type="SUPFAM" id="SSF74653">
    <property type="entry name" value="TolA/TonB C-terminal domain"/>
    <property type="match status" value="1"/>
</dbReference>
<evidence type="ECO:0000256" key="3">
    <source>
        <dbReference type="ARBA" id="ARBA00022448"/>
    </source>
</evidence>
<dbReference type="PRINTS" id="PR01374">
    <property type="entry name" value="TONBPROTEIN"/>
</dbReference>
<evidence type="ECO:0000256" key="9">
    <source>
        <dbReference type="ARBA" id="ARBA00023136"/>
    </source>
</evidence>
<keyword evidence="9" id="KW-0472">Membrane</keyword>
<keyword evidence="5 10" id="KW-0997">Cell inner membrane</keyword>
<dbReference type="Proteomes" id="UP001205843">
    <property type="component" value="Unassembled WGS sequence"/>
</dbReference>
<dbReference type="GO" id="GO:0055085">
    <property type="term" value="P:transmembrane transport"/>
    <property type="evidence" value="ECO:0007669"/>
    <property type="project" value="InterPro"/>
</dbReference>
<name>A0AAE3KB78_9GAMM</name>
<evidence type="ECO:0000313" key="12">
    <source>
        <dbReference type="EMBL" id="MCP1674331.1"/>
    </source>
</evidence>
<sequence length="290" mass="31988">MSTQRRWFQQDRLAVATMADPDKTAPVTPWRALPAAAAFTAALLLTPASAMAEWSSGVARDRMDDTETPYARVRSAPGEPPARLTVVCASGILGVTVESATFAFEQTLDVRYRFDDLPAQQAAWFTGRSPHIAHSGGDRALVAGLARHNRFLLELRPRHGARQVIEFSLAGSARAIAPVADACPAAERPPAADYADSAEASAYLEWLGGYFQRHREYPRQAERRREEGTVVVRFTVTERGDITDIELLESSGHPRLDNGALKLLERLSPLPEAPAHTLHNLRMPVEYRLR</sequence>
<evidence type="ECO:0000256" key="7">
    <source>
        <dbReference type="ARBA" id="ARBA00022927"/>
    </source>
</evidence>
<dbReference type="GO" id="GO:0098797">
    <property type="term" value="C:plasma membrane protein complex"/>
    <property type="evidence" value="ECO:0007669"/>
    <property type="project" value="TreeGrafter"/>
</dbReference>
<evidence type="ECO:0000259" key="11">
    <source>
        <dbReference type="PROSITE" id="PS52015"/>
    </source>
</evidence>